<dbReference type="EMBL" id="LT991977">
    <property type="protein sequence ID" value="SPK75940.1"/>
    <property type="molecule type" value="Genomic_DNA"/>
</dbReference>
<dbReference type="InterPro" id="IPR018958">
    <property type="entry name" value="Knr4/Smi1-like_dom"/>
</dbReference>
<dbReference type="InterPro" id="IPR051873">
    <property type="entry name" value="KNR4/SMI1_regulator"/>
</dbReference>
<feature type="domain" description="Knr4/Smi1-like" evidence="1">
    <location>
        <begin position="30"/>
        <end position="181"/>
    </location>
</feature>
<proteinExistence type="predicted"/>
<dbReference type="RefSeq" id="WP_115665575.1">
    <property type="nucleotide sequence ID" value="NZ_LT991977.1"/>
</dbReference>
<evidence type="ECO:0000259" key="1">
    <source>
        <dbReference type="SMART" id="SM00860"/>
    </source>
</evidence>
<organism evidence="2 3">
    <name type="scientific">Cupriavidus taiwanensis</name>
    <dbReference type="NCBI Taxonomy" id="164546"/>
    <lineage>
        <taxon>Bacteria</taxon>
        <taxon>Pseudomonadati</taxon>
        <taxon>Pseudomonadota</taxon>
        <taxon>Betaproteobacteria</taxon>
        <taxon>Burkholderiales</taxon>
        <taxon>Burkholderiaceae</taxon>
        <taxon>Cupriavidus</taxon>
    </lineage>
</organism>
<name>A0A375IPE8_9BURK</name>
<geneLocation type="plasmid" evidence="2">
    <name>II</name>
</geneLocation>
<dbReference type="SUPFAM" id="SSF160631">
    <property type="entry name" value="SMI1/KNR4-like"/>
    <property type="match status" value="1"/>
</dbReference>
<gene>
    <name evidence="2" type="ORF">CT19425_MP70100</name>
</gene>
<accession>A0A375IPE8</accession>
<dbReference type="InterPro" id="IPR037883">
    <property type="entry name" value="Knr4/Smi1-like_sf"/>
</dbReference>
<keyword evidence="2" id="KW-0614">Plasmid</keyword>
<evidence type="ECO:0000313" key="2">
    <source>
        <dbReference type="EMBL" id="SPK75940.1"/>
    </source>
</evidence>
<sequence>MNTTMVQLWKRLDALLLQRAEPMYAVLQPPVQSADIDALEQALNLQLPDDVRQCYLCHGGQHFQDWNSLAFFPFLYWHDLDRVRREAAFLATFREEGIAADGNADMWFQQDDSVSHSQAVRFDFWNPKWIPIAKSVTGVRLFIDLAPGPAGTVGQLVVWEQDNITNAQQVVASSLATYLLDMAEALQHGWLRLDGKEWWDSILNGPAGASWPRKK</sequence>
<dbReference type="AlphaFoldDB" id="A0A375IPE8"/>
<dbReference type="Pfam" id="PF09346">
    <property type="entry name" value="SMI1_KNR4"/>
    <property type="match status" value="1"/>
</dbReference>
<protein>
    <recommendedName>
        <fullName evidence="1">Knr4/Smi1-like domain-containing protein</fullName>
    </recommendedName>
</protein>
<evidence type="ECO:0000313" key="3">
    <source>
        <dbReference type="Proteomes" id="UP000255505"/>
    </source>
</evidence>
<dbReference type="Gene3D" id="3.40.1580.10">
    <property type="entry name" value="SMI1/KNR4-like"/>
    <property type="match status" value="1"/>
</dbReference>
<reference evidence="2 3" key="1">
    <citation type="submission" date="2018-01" db="EMBL/GenBank/DDBJ databases">
        <authorList>
            <person name="Gaut B.S."/>
            <person name="Morton B.R."/>
            <person name="Clegg M.T."/>
            <person name="Duvall M.R."/>
        </authorList>
    </citation>
    <scope>NUCLEOTIDE SEQUENCE [LARGE SCALE GENOMIC DNA]</scope>
    <source>
        <strain evidence="2">Cupriavidus taiwanensis LMG 19425</strain>
        <plasmid evidence="3">Plasmid ii</plasmid>
    </source>
</reference>
<dbReference type="PANTHER" id="PTHR47432">
    <property type="entry name" value="CELL WALL ASSEMBLY REGULATOR SMI1"/>
    <property type="match status" value="1"/>
</dbReference>
<dbReference type="SMART" id="SM00860">
    <property type="entry name" value="SMI1_KNR4"/>
    <property type="match status" value="1"/>
</dbReference>
<dbReference type="Proteomes" id="UP000255505">
    <property type="component" value="Plasmid II"/>
</dbReference>
<dbReference type="PANTHER" id="PTHR47432:SF1">
    <property type="entry name" value="CELL WALL ASSEMBLY REGULATOR SMI1"/>
    <property type="match status" value="1"/>
</dbReference>